<evidence type="ECO:0000256" key="2">
    <source>
        <dbReference type="SAM" id="Coils"/>
    </source>
</evidence>
<dbReference type="AlphaFoldDB" id="A0A7W9MX49"/>
<feature type="domain" description="Phage tail tape measure protein" evidence="4">
    <location>
        <begin position="118"/>
        <end position="314"/>
    </location>
</feature>
<reference evidence="5 6" key="1">
    <citation type="submission" date="2020-08" db="EMBL/GenBank/DDBJ databases">
        <title>Sequencing the genomes of 1000 actinobacteria strains.</title>
        <authorList>
            <person name="Klenk H.-P."/>
        </authorList>
    </citation>
    <scope>NUCLEOTIDE SEQUENCE [LARGE SCALE GENOMIC DNA]</scope>
    <source>
        <strain evidence="5 6">DSM 28967</strain>
    </source>
</reference>
<name>A0A7W9MX49_9ACTN</name>
<evidence type="ECO:0000256" key="1">
    <source>
        <dbReference type="ARBA" id="ARBA00022612"/>
    </source>
</evidence>
<protein>
    <submittedName>
        <fullName evidence="5">Putative nucleic acid-binding Zn-ribbon protein</fullName>
    </submittedName>
</protein>
<proteinExistence type="predicted"/>
<keyword evidence="1" id="KW-1188">Viral release from host cell</keyword>
<dbReference type="PANTHER" id="PTHR37813:SF1">
    <property type="entry name" value="FELS-2 PROPHAGE PROTEIN"/>
    <property type="match status" value="1"/>
</dbReference>
<dbReference type="EMBL" id="JACHMY010000001">
    <property type="protein sequence ID" value="MBB5838713.1"/>
    <property type="molecule type" value="Genomic_DNA"/>
</dbReference>
<keyword evidence="6" id="KW-1185">Reference proteome</keyword>
<dbReference type="InterPro" id="IPR010090">
    <property type="entry name" value="Phage_tape_meas"/>
</dbReference>
<dbReference type="PANTHER" id="PTHR37813">
    <property type="entry name" value="FELS-2 PROPHAGE PROTEIN"/>
    <property type="match status" value="1"/>
</dbReference>
<evidence type="ECO:0000313" key="5">
    <source>
        <dbReference type="EMBL" id="MBB5838713.1"/>
    </source>
</evidence>
<feature type="region of interest" description="Disordered" evidence="3">
    <location>
        <begin position="1"/>
        <end position="28"/>
    </location>
</feature>
<keyword evidence="2" id="KW-0175">Coiled coil</keyword>
<dbReference type="Proteomes" id="UP000549971">
    <property type="component" value="Unassembled WGS sequence"/>
</dbReference>
<feature type="coiled-coil region" evidence="2">
    <location>
        <begin position="469"/>
        <end position="509"/>
    </location>
</feature>
<evidence type="ECO:0000313" key="6">
    <source>
        <dbReference type="Proteomes" id="UP000549971"/>
    </source>
</evidence>
<comment type="caution">
    <text evidence="5">The sequence shown here is derived from an EMBL/GenBank/DDBJ whole genome shotgun (WGS) entry which is preliminary data.</text>
</comment>
<evidence type="ECO:0000259" key="4">
    <source>
        <dbReference type="Pfam" id="PF10145"/>
    </source>
</evidence>
<gene>
    <name evidence="5" type="ORF">HDA39_005447</name>
</gene>
<accession>A0A7W9MX49</accession>
<sequence>MASPSRTVKVKFDGDANGLKRSSKQAEDSLDKFNKAASKMDGFGKKASDALGKGMKGGALAVGAAGVALGALVVSNVGKALEQGAIKAKLAAQLGATGPDAARLGKLAGKLYVDGYGESMDETASMIKTSFENGLVSLKSTDAEIQKVVGSVSTYTTLTGEDATAATRAVSQMLRNNLAPNAEAAFDILTRGQQLGINKAEDLLDTFNEYGTQFRKLGLDATDSLGLMNQLIRGGARDSDVAADAIKEFSIRAIDGSKTTAAGFKALGLDAGKMAAEIGKGGPAARTAFGDILDGLNQITDPVKRNQAGVALFGTQWEDLGGAIKNADLDTAAASLGQVAGATDKANAALSATPAAKLQKTMRTLQQVFVDAIGKYIVPQLDKFASWFNGPGKFILTGWAIDAADAILAFADTTLRGLESVTGGLAKYGAVAALAAAGTVALTNPTLAASLVQRANDLKNLGSSAETGIGKAREQIAGLRGELAKTKTKVKVEADIADLETKISTAKTKLQDKTLTAPVRAKLEANIYSWQQNLAKAKRGVEDPALVKQRIAKLTADKTSLDTKIRQAKSALGDSKLTATKKAKLQAEIGQLLAAKQQAQSAIDSLRGKTVTLTFFQKVIGQKPPQDIGVRLPGRASGGPVVAGRQYLVGERGPEILTMGGASGNITPNSALGGTTIIENHIEIGGEVVRVVRSEIKQDQRNLKRTVSAGVR</sequence>
<organism evidence="5 6">
    <name type="scientific">Kribbella italica</name>
    <dbReference type="NCBI Taxonomy" id="1540520"/>
    <lineage>
        <taxon>Bacteria</taxon>
        <taxon>Bacillati</taxon>
        <taxon>Actinomycetota</taxon>
        <taxon>Actinomycetes</taxon>
        <taxon>Propionibacteriales</taxon>
        <taxon>Kribbellaceae</taxon>
        <taxon>Kribbella</taxon>
    </lineage>
</organism>
<dbReference type="Pfam" id="PF10145">
    <property type="entry name" value="PhageMin_Tail"/>
    <property type="match status" value="1"/>
</dbReference>
<dbReference type="RefSeq" id="WP_184799773.1">
    <property type="nucleotide sequence ID" value="NZ_JACHMY010000001.1"/>
</dbReference>
<evidence type="ECO:0000256" key="3">
    <source>
        <dbReference type="SAM" id="MobiDB-lite"/>
    </source>
</evidence>